<keyword evidence="1" id="KW-1133">Transmembrane helix</keyword>
<feature type="transmembrane region" description="Helical" evidence="1">
    <location>
        <begin position="21"/>
        <end position="46"/>
    </location>
</feature>
<protein>
    <submittedName>
        <fullName evidence="2">Uncharacterized protein</fullName>
    </submittedName>
</protein>
<name>A0A0H5QPH1_9EUKA</name>
<sequence length="186" mass="20478">MYAGNRGQQKEKWRGTLGALYAFWVLQFLFVIGFAVSAFVCAANYFLTAADTAVLCWIALTFLIPHFWSIALFHVKRHRSAFNIGTFFGMNIILMQLAIIEAVNSGMIAGERSIYSSPFVPLCVFSVLLAITTFINCFLTYYAFTPMVETYQKATGKAIDMGAYDTRSGTGGQGLGRSTPPISTVS</sequence>
<dbReference type="EMBL" id="HACM01003050">
    <property type="protein sequence ID" value="CRZ03492.1"/>
    <property type="molecule type" value="Transcribed_RNA"/>
</dbReference>
<accession>A0A0H5QPH1</accession>
<feature type="transmembrane region" description="Helical" evidence="1">
    <location>
        <begin position="119"/>
        <end position="144"/>
    </location>
</feature>
<feature type="transmembrane region" description="Helical" evidence="1">
    <location>
        <begin position="52"/>
        <end position="73"/>
    </location>
</feature>
<dbReference type="AlphaFoldDB" id="A0A0H5QPH1"/>
<evidence type="ECO:0000256" key="1">
    <source>
        <dbReference type="SAM" id="Phobius"/>
    </source>
</evidence>
<keyword evidence="1" id="KW-0472">Membrane</keyword>
<proteinExistence type="predicted"/>
<organism evidence="2">
    <name type="scientific">Spongospora subterranea</name>
    <dbReference type="NCBI Taxonomy" id="70186"/>
    <lineage>
        <taxon>Eukaryota</taxon>
        <taxon>Sar</taxon>
        <taxon>Rhizaria</taxon>
        <taxon>Endomyxa</taxon>
        <taxon>Phytomyxea</taxon>
        <taxon>Plasmodiophorida</taxon>
        <taxon>Plasmodiophoridae</taxon>
        <taxon>Spongospora</taxon>
    </lineage>
</organism>
<keyword evidence="1" id="KW-0812">Transmembrane</keyword>
<reference evidence="2" key="1">
    <citation type="submission" date="2015-04" db="EMBL/GenBank/DDBJ databases">
        <title>The genome sequence of the plant pathogenic Rhizarian Plasmodiophora brassicae reveals insights in its biotrophic life cycle and the origin of chitin synthesis.</title>
        <authorList>
            <person name="Schwelm A."/>
            <person name="Fogelqvist J."/>
            <person name="Knaust A."/>
            <person name="Julke S."/>
            <person name="Lilja T."/>
            <person name="Dhandapani V."/>
            <person name="Bonilla-Rosso G."/>
            <person name="Karlsson M."/>
            <person name="Shevchenko A."/>
            <person name="Choi S.R."/>
            <person name="Kim H.G."/>
            <person name="Park J.Y."/>
            <person name="Lim Y.P."/>
            <person name="Ludwig-Muller J."/>
            <person name="Dixelius C."/>
        </authorList>
    </citation>
    <scope>NUCLEOTIDE SEQUENCE</scope>
    <source>
        <tissue evidence="2">Potato root galls</tissue>
    </source>
</reference>
<feature type="transmembrane region" description="Helical" evidence="1">
    <location>
        <begin position="80"/>
        <end position="99"/>
    </location>
</feature>
<evidence type="ECO:0000313" key="2">
    <source>
        <dbReference type="EMBL" id="CRZ03492.1"/>
    </source>
</evidence>